<dbReference type="Gene3D" id="3.30.830.10">
    <property type="entry name" value="Metalloenzyme, LuxS/M16 peptidase-like"/>
    <property type="match status" value="2"/>
</dbReference>
<dbReference type="Pfam" id="PF00675">
    <property type="entry name" value="Peptidase_M16"/>
    <property type="match status" value="1"/>
</dbReference>
<proteinExistence type="inferred from homology"/>
<feature type="non-terminal residue" evidence="4">
    <location>
        <position position="392"/>
    </location>
</feature>
<evidence type="ECO:0000259" key="3">
    <source>
        <dbReference type="Pfam" id="PF05193"/>
    </source>
</evidence>
<comment type="caution">
    <text evidence="4">The sequence shown here is derived from an EMBL/GenBank/DDBJ whole genome shotgun (WGS) entry which is preliminary data.</text>
</comment>
<dbReference type="InterPro" id="IPR011765">
    <property type="entry name" value="Pept_M16_N"/>
</dbReference>
<dbReference type="EMBL" id="PEZD01000011">
    <property type="protein sequence ID" value="PIS17471.1"/>
    <property type="molecule type" value="Genomic_DNA"/>
</dbReference>
<dbReference type="InterPro" id="IPR007863">
    <property type="entry name" value="Peptidase_M16_C"/>
</dbReference>
<name>A0A2H0WY05_9BACT</name>
<dbReference type="GO" id="GO:0046872">
    <property type="term" value="F:metal ion binding"/>
    <property type="evidence" value="ECO:0007669"/>
    <property type="project" value="InterPro"/>
</dbReference>
<protein>
    <recommendedName>
        <fullName evidence="6">Insulinase family protein</fullName>
    </recommendedName>
</protein>
<feature type="domain" description="Peptidase M16 N-terminal" evidence="2">
    <location>
        <begin position="20"/>
        <end position="167"/>
    </location>
</feature>
<evidence type="ECO:0000313" key="4">
    <source>
        <dbReference type="EMBL" id="PIS17471.1"/>
    </source>
</evidence>
<evidence type="ECO:0008006" key="6">
    <source>
        <dbReference type="Google" id="ProtNLM"/>
    </source>
</evidence>
<dbReference type="PANTHER" id="PTHR11851:SF49">
    <property type="entry name" value="MITOCHONDRIAL-PROCESSING PEPTIDASE SUBUNIT ALPHA"/>
    <property type="match status" value="1"/>
</dbReference>
<accession>A0A2H0WY05</accession>
<reference evidence="5" key="1">
    <citation type="submission" date="2017-09" db="EMBL/GenBank/DDBJ databases">
        <title>Depth-based differentiation of microbial function through sediment-hosted aquifers and enrichment of novel symbionts in the deep terrestrial subsurface.</title>
        <authorList>
            <person name="Probst A.J."/>
            <person name="Ladd B."/>
            <person name="Jarett J.K."/>
            <person name="Geller-Mcgrath D.E."/>
            <person name="Sieber C.M.K."/>
            <person name="Emerson J.B."/>
            <person name="Anantharaman K."/>
            <person name="Thomas B.C."/>
            <person name="Malmstrom R."/>
            <person name="Stieglmeier M."/>
            <person name="Klingl A."/>
            <person name="Woyke T."/>
            <person name="Ryan C.M."/>
            <person name="Banfield J.F."/>
        </authorList>
    </citation>
    <scope>NUCLEOTIDE SEQUENCE [LARGE SCALE GENOMIC DNA]</scope>
</reference>
<dbReference type="AlphaFoldDB" id="A0A2H0WY05"/>
<evidence type="ECO:0000313" key="5">
    <source>
        <dbReference type="Proteomes" id="UP000229675"/>
    </source>
</evidence>
<dbReference type="Pfam" id="PF05193">
    <property type="entry name" value="Peptidase_M16_C"/>
    <property type="match status" value="1"/>
</dbReference>
<evidence type="ECO:0000256" key="1">
    <source>
        <dbReference type="ARBA" id="ARBA00007261"/>
    </source>
</evidence>
<dbReference type="SUPFAM" id="SSF63411">
    <property type="entry name" value="LuxS/MPP-like metallohydrolase"/>
    <property type="match status" value="2"/>
</dbReference>
<dbReference type="Proteomes" id="UP000229675">
    <property type="component" value="Unassembled WGS sequence"/>
</dbReference>
<dbReference type="PANTHER" id="PTHR11851">
    <property type="entry name" value="METALLOPROTEASE"/>
    <property type="match status" value="1"/>
</dbReference>
<evidence type="ECO:0000259" key="2">
    <source>
        <dbReference type="Pfam" id="PF00675"/>
    </source>
</evidence>
<sequence>MHVEYLVPGIKKIILDNGLRILLARGPHTKKAFLMVGFKVGSIDETEENFGIFHFLEHILFKSTKTRKGRKILEELEEAGTKVNAETNVNCTVLYAKVLPHLLKKIIGIFFEMVANPSYNSREFQLERKVVLEEFESSRDDPLEYLVDFAFFPTLFKNTPLAHSVLGAPENLLRFSKEDLERIKLEYYVPGNMIIVVMGRFDEEEVVREIEATFGGLAPALVKPQKLVVGLDNSQNIKLVPRKTTSSQVYLCLGYKVPGSLNRDFYRLSLLDGILSEGMSSRLFVALREKRGIGYGLGTVFGDFNQVGTLFAYLAGFNKKRFNEAVRTILEEFRQLRDKRVNERELRRAKNQVISSHDEAMERIEFWAGQILRKEFFEVPYDFRRFPKNIER</sequence>
<comment type="similarity">
    <text evidence="1">Belongs to the peptidase M16 family.</text>
</comment>
<dbReference type="InterPro" id="IPR050361">
    <property type="entry name" value="MPP/UQCRC_Complex"/>
</dbReference>
<gene>
    <name evidence="4" type="ORF">COT59_00415</name>
</gene>
<feature type="domain" description="Peptidase M16 C-terminal" evidence="3">
    <location>
        <begin position="175"/>
        <end position="352"/>
    </location>
</feature>
<dbReference type="InterPro" id="IPR011249">
    <property type="entry name" value="Metalloenz_LuxS/M16"/>
</dbReference>
<organism evidence="4 5">
    <name type="scientific">Candidatus Nealsonbacteria bacterium CG09_land_8_20_14_0_10_42_14</name>
    <dbReference type="NCBI Taxonomy" id="1974707"/>
    <lineage>
        <taxon>Bacteria</taxon>
        <taxon>Candidatus Nealsoniibacteriota</taxon>
    </lineage>
</organism>